<gene>
    <name evidence="7" type="ORF">K8F61_16040</name>
</gene>
<feature type="domain" description="Metallo-beta-lactamase" evidence="6">
    <location>
        <begin position="42"/>
        <end position="240"/>
    </location>
</feature>
<dbReference type="SMART" id="SM00849">
    <property type="entry name" value="Lactamase_B"/>
    <property type="match status" value="1"/>
</dbReference>
<evidence type="ECO:0000256" key="3">
    <source>
        <dbReference type="ARBA" id="ARBA00022723"/>
    </source>
</evidence>
<dbReference type="InterPro" id="IPR051013">
    <property type="entry name" value="MBL_superfamily_lactonases"/>
</dbReference>
<dbReference type="Proteomes" id="UP001199642">
    <property type="component" value="Chromosome"/>
</dbReference>
<dbReference type="Gene3D" id="3.60.15.10">
    <property type="entry name" value="Ribonuclease Z/Hydroxyacylglutathione hydrolase-like"/>
    <property type="match status" value="1"/>
</dbReference>
<sequence>MSTSSAPWQVVVLKHGTRLTTRSEAFMNYAFYGEPDGPHRLDYYLWVLRRGEEAVIVDTGYTREEGLRRGREVLIDPVDALRALGVDPLAGHPVVITHAHYDHIGNLAAFPNSPVHIARAEHEFWTGAMAEKTLFAHFGDPGAADALAGARREGRLHEFDGDHEIVPGVVVSVVGGHTPGQSIVTVPTTDGVVVLASDAVHFHEEVERDMLFQSMTDLPRSFDALERLRGSGATHIVSGHDAGELERHAPLGGALAGLGATIGERT</sequence>
<proteinExistence type="inferred from homology"/>
<comment type="similarity">
    <text evidence="2">Belongs to the metallo-beta-lactamase superfamily.</text>
</comment>
<keyword evidence="8" id="KW-1185">Reference proteome</keyword>
<dbReference type="RefSeq" id="WP_231819836.1">
    <property type="nucleotide sequence ID" value="NZ_CP082781.1"/>
</dbReference>
<dbReference type="Pfam" id="PF00753">
    <property type="entry name" value="Lactamase_B"/>
    <property type="match status" value="1"/>
</dbReference>
<comment type="cofactor">
    <cofactor evidence="1">
        <name>Zn(2+)</name>
        <dbReference type="ChEBI" id="CHEBI:29105"/>
    </cofactor>
</comment>
<keyword evidence="5" id="KW-0862">Zinc</keyword>
<keyword evidence="4" id="KW-0378">Hydrolase</keyword>
<evidence type="ECO:0000256" key="5">
    <source>
        <dbReference type="ARBA" id="ARBA00022833"/>
    </source>
</evidence>
<dbReference type="InterPro" id="IPR001279">
    <property type="entry name" value="Metallo-B-lactamas"/>
</dbReference>
<evidence type="ECO:0000256" key="2">
    <source>
        <dbReference type="ARBA" id="ARBA00007749"/>
    </source>
</evidence>
<accession>A0ABY3RTB5</accession>
<evidence type="ECO:0000256" key="4">
    <source>
        <dbReference type="ARBA" id="ARBA00022801"/>
    </source>
</evidence>
<dbReference type="InterPro" id="IPR036866">
    <property type="entry name" value="RibonucZ/Hydroxyglut_hydro"/>
</dbReference>
<keyword evidence="3" id="KW-0479">Metal-binding</keyword>
<evidence type="ECO:0000313" key="7">
    <source>
        <dbReference type="EMBL" id="UGS26134.1"/>
    </source>
</evidence>
<evidence type="ECO:0000313" key="8">
    <source>
        <dbReference type="Proteomes" id="UP001199642"/>
    </source>
</evidence>
<dbReference type="EMBL" id="CP082781">
    <property type="protein sequence ID" value="UGS26134.1"/>
    <property type="molecule type" value="Genomic_DNA"/>
</dbReference>
<name>A0ABY3RTB5_9MICO</name>
<dbReference type="SUPFAM" id="SSF56281">
    <property type="entry name" value="Metallo-hydrolase/oxidoreductase"/>
    <property type="match status" value="1"/>
</dbReference>
<protein>
    <submittedName>
        <fullName evidence="7">N-acyl homoserine lactonase family protein</fullName>
    </submittedName>
</protein>
<dbReference type="PANTHER" id="PTHR42978">
    <property type="entry name" value="QUORUM-QUENCHING LACTONASE YTNP-RELATED-RELATED"/>
    <property type="match status" value="1"/>
</dbReference>
<dbReference type="CDD" id="cd07729">
    <property type="entry name" value="AHL_lactonase_MBL-fold"/>
    <property type="match status" value="1"/>
</dbReference>
<evidence type="ECO:0000256" key="1">
    <source>
        <dbReference type="ARBA" id="ARBA00001947"/>
    </source>
</evidence>
<dbReference type="PANTHER" id="PTHR42978:SF7">
    <property type="entry name" value="METALLO-HYDROLASE RV2300C-RELATED"/>
    <property type="match status" value="1"/>
</dbReference>
<evidence type="ECO:0000259" key="6">
    <source>
        <dbReference type="SMART" id="SM00849"/>
    </source>
</evidence>
<reference evidence="7 8" key="1">
    <citation type="submission" date="2023-01" db="EMBL/GenBank/DDBJ databases">
        <title>Characterization of estradiol degrading bacteria Microbacterium sp. MZT7 and reveal degrading genes through genome analysis.</title>
        <authorList>
            <person name="Hao P."/>
            <person name="Gao Y."/>
        </authorList>
    </citation>
    <scope>NUCLEOTIDE SEQUENCE [LARGE SCALE GENOMIC DNA]</scope>
    <source>
        <strain evidence="7 8">MZT7</strain>
    </source>
</reference>
<organism evidence="7 8">
    <name type="scientific">Microbacterium resistens</name>
    <dbReference type="NCBI Taxonomy" id="156977"/>
    <lineage>
        <taxon>Bacteria</taxon>
        <taxon>Bacillati</taxon>
        <taxon>Actinomycetota</taxon>
        <taxon>Actinomycetes</taxon>
        <taxon>Micrococcales</taxon>
        <taxon>Microbacteriaceae</taxon>
        <taxon>Microbacterium</taxon>
    </lineage>
</organism>